<dbReference type="GO" id="GO:0003677">
    <property type="term" value="F:DNA binding"/>
    <property type="evidence" value="ECO:0007669"/>
    <property type="project" value="UniProtKB-KW"/>
</dbReference>
<evidence type="ECO:0000256" key="1">
    <source>
        <dbReference type="ARBA" id="ARBA00023125"/>
    </source>
</evidence>
<dbReference type="Gene3D" id="3.20.80.10">
    <property type="entry name" value="Regulatory factor, effector binding domain"/>
    <property type="match status" value="1"/>
</dbReference>
<dbReference type="GO" id="GO:0003700">
    <property type="term" value="F:DNA-binding transcription factor activity"/>
    <property type="evidence" value="ECO:0007669"/>
    <property type="project" value="InterPro"/>
</dbReference>
<evidence type="ECO:0000313" key="3">
    <source>
        <dbReference type="EMBL" id="QDT96496.1"/>
    </source>
</evidence>
<dbReference type="InterPro" id="IPR000551">
    <property type="entry name" value="MerR-type_HTH_dom"/>
</dbReference>
<evidence type="ECO:0000313" key="4">
    <source>
        <dbReference type="Proteomes" id="UP000318704"/>
    </source>
</evidence>
<evidence type="ECO:0000259" key="2">
    <source>
        <dbReference type="PROSITE" id="PS50937"/>
    </source>
</evidence>
<reference evidence="3 4" key="1">
    <citation type="submission" date="2019-03" db="EMBL/GenBank/DDBJ databases">
        <title>Deep-cultivation of Planctomycetes and their phenomic and genomic characterization uncovers novel biology.</title>
        <authorList>
            <person name="Wiegand S."/>
            <person name="Jogler M."/>
            <person name="Boedeker C."/>
            <person name="Pinto D."/>
            <person name="Vollmers J."/>
            <person name="Rivas-Marin E."/>
            <person name="Kohn T."/>
            <person name="Peeters S.H."/>
            <person name="Heuer A."/>
            <person name="Rast P."/>
            <person name="Oberbeckmann S."/>
            <person name="Bunk B."/>
            <person name="Jeske O."/>
            <person name="Meyerdierks A."/>
            <person name="Storesund J.E."/>
            <person name="Kallscheuer N."/>
            <person name="Luecker S."/>
            <person name="Lage O.M."/>
            <person name="Pohl T."/>
            <person name="Merkel B.J."/>
            <person name="Hornburger P."/>
            <person name="Mueller R.-W."/>
            <person name="Bruemmer F."/>
            <person name="Labrenz M."/>
            <person name="Spormann A.M."/>
            <person name="Op den Camp H."/>
            <person name="Overmann J."/>
            <person name="Amann R."/>
            <person name="Jetten M.S.M."/>
            <person name="Mascher T."/>
            <person name="Medema M.H."/>
            <person name="Devos D.P."/>
            <person name="Kaster A.-K."/>
            <person name="Ovreas L."/>
            <person name="Rohde M."/>
            <person name="Galperin M.Y."/>
            <person name="Jogler C."/>
        </authorList>
    </citation>
    <scope>NUCLEOTIDE SEQUENCE [LARGE SCALE GENOMIC DNA]</scope>
    <source>
        <strain evidence="3 4">V144</strain>
    </source>
</reference>
<accession>A0A517VU14</accession>
<dbReference type="CDD" id="cd01107">
    <property type="entry name" value="HTH_BmrR"/>
    <property type="match status" value="1"/>
</dbReference>
<dbReference type="SMART" id="SM00871">
    <property type="entry name" value="AraC_E_bind"/>
    <property type="match status" value="1"/>
</dbReference>
<dbReference type="InterPro" id="IPR047057">
    <property type="entry name" value="MerR_fam"/>
</dbReference>
<organism evidence="3 4">
    <name type="scientific">Gimesia aquarii</name>
    <dbReference type="NCBI Taxonomy" id="2527964"/>
    <lineage>
        <taxon>Bacteria</taxon>
        <taxon>Pseudomonadati</taxon>
        <taxon>Planctomycetota</taxon>
        <taxon>Planctomycetia</taxon>
        <taxon>Planctomycetales</taxon>
        <taxon>Planctomycetaceae</taxon>
        <taxon>Gimesia</taxon>
    </lineage>
</organism>
<sequence length="268" mass="30785">MFSIGEFSKITGLTVKTLRFYHEQGILEPSYVDEQTGYRYYAESKIETARVITQLRKLDFTLADISGILGNYEDEADILDYLKQQKQRISEKMREYRAISGFLDQIIIKEREAREAMNNATYEVEEKSVDSILIAGIRMRGKYSDCASGFGTLGRKFNRHICGEPFLLHYDTEFKEDDADFEACMPIRKGARTDAISVRELTGGRCVSLLHKGPYDDLGDSYGKILRYVKEKGYEIEVPTREIYLKGPGMILKGNPKQYLTEIQMLIK</sequence>
<keyword evidence="1" id="KW-0238">DNA-binding</keyword>
<name>A0A517VU14_9PLAN</name>
<dbReference type="SMART" id="SM00422">
    <property type="entry name" value="HTH_MERR"/>
    <property type="match status" value="1"/>
</dbReference>
<dbReference type="Gene3D" id="1.10.1660.10">
    <property type="match status" value="1"/>
</dbReference>
<dbReference type="AlphaFoldDB" id="A0A517VU14"/>
<dbReference type="Proteomes" id="UP000318704">
    <property type="component" value="Chromosome"/>
</dbReference>
<gene>
    <name evidence="3" type="primary">cueR</name>
    <name evidence="3" type="ORF">V144x_19530</name>
</gene>
<dbReference type="Pfam" id="PF13411">
    <property type="entry name" value="MerR_1"/>
    <property type="match status" value="1"/>
</dbReference>
<dbReference type="InterPro" id="IPR009061">
    <property type="entry name" value="DNA-bd_dom_put_sf"/>
</dbReference>
<dbReference type="EMBL" id="CP037920">
    <property type="protein sequence ID" value="QDT96496.1"/>
    <property type="molecule type" value="Genomic_DNA"/>
</dbReference>
<protein>
    <submittedName>
        <fullName evidence="3">HTH-type transcriptional regulator CueR</fullName>
    </submittedName>
</protein>
<feature type="domain" description="HTH merR-type" evidence="2">
    <location>
        <begin position="1"/>
        <end position="71"/>
    </location>
</feature>
<dbReference type="PANTHER" id="PTHR30204">
    <property type="entry name" value="REDOX-CYCLING DRUG-SENSING TRANSCRIPTIONAL ACTIVATOR SOXR"/>
    <property type="match status" value="1"/>
</dbReference>
<dbReference type="InterPro" id="IPR010499">
    <property type="entry name" value="AraC_E-bd"/>
</dbReference>
<dbReference type="Pfam" id="PF06445">
    <property type="entry name" value="GyrI-like"/>
    <property type="match status" value="1"/>
</dbReference>
<dbReference type="PANTHER" id="PTHR30204:SF97">
    <property type="entry name" value="MERR FAMILY REGULATORY PROTEIN"/>
    <property type="match status" value="1"/>
</dbReference>
<proteinExistence type="predicted"/>
<dbReference type="RefSeq" id="WP_144984723.1">
    <property type="nucleotide sequence ID" value="NZ_CP037920.1"/>
</dbReference>
<dbReference type="SUPFAM" id="SSF46955">
    <property type="entry name" value="Putative DNA-binding domain"/>
    <property type="match status" value="1"/>
</dbReference>
<dbReference type="PROSITE" id="PS50937">
    <property type="entry name" value="HTH_MERR_2"/>
    <property type="match status" value="1"/>
</dbReference>
<dbReference type="InterPro" id="IPR011256">
    <property type="entry name" value="Reg_factor_effector_dom_sf"/>
</dbReference>
<dbReference type="SUPFAM" id="SSF55136">
    <property type="entry name" value="Probable bacterial effector-binding domain"/>
    <property type="match status" value="1"/>
</dbReference>
<dbReference type="KEGG" id="gaw:V144x_19530"/>
<dbReference type="InterPro" id="IPR029442">
    <property type="entry name" value="GyrI-like"/>
</dbReference>